<dbReference type="PANTHER" id="PTHR43022:SF1">
    <property type="entry name" value="PROTEIN SMF"/>
    <property type="match status" value="1"/>
</dbReference>
<organism evidence="3 4">
    <name type="scientific">Intrasporangium calvum</name>
    <dbReference type="NCBI Taxonomy" id="53358"/>
    <lineage>
        <taxon>Bacteria</taxon>
        <taxon>Bacillati</taxon>
        <taxon>Actinomycetota</taxon>
        <taxon>Actinomycetes</taxon>
        <taxon>Micrococcales</taxon>
        <taxon>Intrasporangiaceae</taxon>
        <taxon>Intrasporangium</taxon>
    </lineage>
</organism>
<dbReference type="NCBIfam" id="TIGR00732">
    <property type="entry name" value="dprA"/>
    <property type="match status" value="1"/>
</dbReference>
<dbReference type="InterPro" id="IPR003488">
    <property type="entry name" value="DprA"/>
</dbReference>
<proteinExistence type="inferred from homology"/>
<dbReference type="RefSeq" id="WP_272462495.1">
    <property type="nucleotide sequence ID" value="NZ_JAPFQL010000047.1"/>
</dbReference>
<dbReference type="SUPFAM" id="SSF102405">
    <property type="entry name" value="MCP/YpsA-like"/>
    <property type="match status" value="1"/>
</dbReference>
<dbReference type="PANTHER" id="PTHR43022">
    <property type="entry name" value="PROTEIN SMF"/>
    <property type="match status" value="1"/>
</dbReference>
<reference evidence="3 4" key="1">
    <citation type="submission" date="2022-11" db="EMBL/GenBank/DDBJ databases">
        <title>Anaerobic phenanthrene biodegradation by a DNRA strain PheN6.</title>
        <authorList>
            <person name="Zhang Z."/>
        </authorList>
    </citation>
    <scope>NUCLEOTIDE SEQUENCE [LARGE SCALE GENOMIC DNA]</scope>
    <source>
        <strain evidence="3 4">PheN6</strain>
    </source>
</reference>
<evidence type="ECO:0000259" key="2">
    <source>
        <dbReference type="Pfam" id="PF02481"/>
    </source>
</evidence>
<dbReference type="Proteomes" id="UP001150259">
    <property type="component" value="Unassembled WGS sequence"/>
</dbReference>
<sequence>MTDDRLARAALSRLAEPGDRQVHQLLVQHGPTEALDRVRQGHGKLSRFAERVRRLDIERDLATAEKVGARLLIPGDAEWPERLGDLVIPPWCLWVRGPADLARVTQRSVAVVGSRVCTAYGEQLAADIAAGLAQRGWTVISGAAFGIDGAAHRGTLAVEGVTVAALAGGVDRPYPAGHGRLIGRIAETGAVLSEVAPGSAPMRSRFLLRNRLIAAMARGTLVVEADLRSGSLNTLNTAVELGRPVGACPGPVTSMTSAGCHAKIRAGMATLVTSASEVIDLVGDLGADACDEPRGVERLTDELGPDDARIHDGLPHRAWVDLAQVCNASALAPMQALPALARLVELGLAERREGTWRKASSRTCRQ</sequence>
<dbReference type="EMBL" id="JAPFQL010000047">
    <property type="protein sequence ID" value="MDC5697921.1"/>
    <property type="molecule type" value="Genomic_DNA"/>
</dbReference>
<comment type="caution">
    <text evidence="3">The sequence shown here is derived from an EMBL/GenBank/DDBJ whole genome shotgun (WGS) entry which is preliminary data.</text>
</comment>
<gene>
    <name evidence="3" type="primary">dprA</name>
    <name evidence="3" type="ORF">OO014_11675</name>
</gene>
<protein>
    <submittedName>
        <fullName evidence="3">DNA-processing protein DprA</fullName>
    </submittedName>
</protein>
<name>A0ABT5GJR1_9MICO</name>
<accession>A0ABT5GJR1</accession>
<evidence type="ECO:0000313" key="4">
    <source>
        <dbReference type="Proteomes" id="UP001150259"/>
    </source>
</evidence>
<keyword evidence="4" id="KW-1185">Reference proteome</keyword>
<feature type="domain" description="Smf/DprA SLOG" evidence="2">
    <location>
        <begin position="71"/>
        <end position="281"/>
    </location>
</feature>
<dbReference type="Pfam" id="PF02481">
    <property type="entry name" value="DNA_processg_A"/>
    <property type="match status" value="1"/>
</dbReference>
<evidence type="ECO:0000256" key="1">
    <source>
        <dbReference type="ARBA" id="ARBA00006525"/>
    </source>
</evidence>
<dbReference type="Gene3D" id="3.40.50.450">
    <property type="match status" value="1"/>
</dbReference>
<comment type="similarity">
    <text evidence="1">Belongs to the DprA/Smf family.</text>
</comment>
<dbReference type="InterPro" id="IPR057666">
    <property type="entry name" value="DrpA_SLOG"/>
</dbReference>
<evidence type="ECO:0000313" key="3">
    <source>
        <dbReference type="EMBL" id="MDC5697921.1"/>
    </source>
</evidence>